<evidence type="ECO:0000313" key="2">
    <source>
        <dbReference type="Proteomes" id="UP001148737"/>
    </source>
</evidence>
<gene>
    <name evidence="1" type="ORF">NLG97_g10126</name>
</gene>
<sequence>MSVAVLVLLVLTWTVGGGSHDARRGGAGGDGGPATDELGRTISVLEPLNASDSRQPPGLEGAEPQTRILWKTPARGTDRLRAFDEL</sequence>
<evidence type="ECO:0000313" key="1">
    <source>
        <dbReference type="EMBL" id="KAJ3473800.1"/>
    </source>
</evidence>
<organism evidence="1 2">
    <name type="scientific">Lecanicillium saksenae</name>
    <dbReference type="NCBI Taxonomy" id="468837"/>
    <lineage>
        <taxon>Eukaryota</taxon>
        <taxon>Fungi</taxon>
        <taxon>Dikarya</taxon>
        <taxon>Ascomycota</taxon>
        <taxon>Pezizomycotina</taxon>
        <taxon>Sordariomycetes</taxon>
        <taxon>Hypocreomycetidae</taxon>
        <taxon>Hypocreales</taxon>
        <taxon>Cordycipitaceae</taxon>
        <taxon>Lecanicillium</taxon>
    </lineage>
</organism>
<keyword evidence="2" id="KW-1185">Reference proteome</keyword>
<name>A0ACC1QEK4_9HYPO</name>
<reference evidence="1" key="1">
    <citation type="submission" date="2022-07" db="EMBL/GenBank/DDBJ databases">
        <title>Genome Sequence of Lecanicillium saksenae.</title>
        <authorList>
            <person name="Buettner E."/>
        </authorList>
    </citation>
    <scope>NUCLEOTIDE SEQUENCE</scope>
    <source>
        <strain evidence="1">VT-O1</strain>
    </source>
</reference>
<proteinExistence type="predicted"/>
<comment type="caution">
    <text evidence="1">The sequence shown here is derived from an EMBL/GenBank/DDBJ whole genome shotgun (WGS) entry which is preliminary data.</text>
</comment>
<dbReference type="Proteomes" id="UP001148737">
    <property type="component" value="Unassembled WGS sequence"/>
</dbReference>
<protein>
    <submittedName>
        <fullName evidence="1">Uncharacterized protein</fullName>
    </submittedName>
</protein>
<accession>A0ACC1QEK4</accession>
<dbReference type="EMBL" id="JANAKD010002370">
    <property type="protein sequence ID" value="KAJ3473800.1"/>
    <property type="molecule type" value="Genomic_DNA"/>
</dbReference>